<dbReference type="EMBL" id="QWEG01000007">
    <property type="protein sequence ID" value="RHW40340.1"/>
    <property type="molecule type" value="Genomic_DNA"/>
</dbReference>
<dbReference type="Proteomes" id="UP000284416">
    <property type="component" value="Unassembled WGS sequence"/>
</dbReference>
<accession>A0A417YTI4</accession>
<sequence length="72" mass="7854">MRNVAIVYRMKTNIITQNGNINIGSTVQNSHTANVKVAGACFAFGDSSNVIEYQNKVNVADVNKNEQSEPPQ</sequence>
<gene>
    <name evidence="1" type="ORF">D1B31_12370</name>
</gene>
<evidence type="ECO:0000313" key="2">
    <source>
        <dbReference type="Proteomes" id="UP000284416"/>
    </source>
</evidence>
<dbReference type="RefSeq" id="WP_118921102.1">
    <property type="nucleotide sequence ID" value="NZ_QWEG01000007.1"/>
</dbReference>
<dbReference type="Pfam" id="PF10676">
    <property type="entry name" value="gerPA"/>
    <property type="match status" value="1"/>
</dbReference>
<protein>
    <recommendedName>
        <fullName evidence="3">Spore germination protein</fullName>
    </recommendedName>
</protein>
<name>A0A417YTI4_9BACI</name>
<proteinExistence type="predicted"/>
<dbReference type="InterPro" id="IPR019618">
    <property type="entry name" value="Spore_germination_GerPA"/>
</dbReference>
<evidence type="ECO:0008006" key="3">
    <source>
        <dbReference type="Google" id="ProtNLM"/>
    </source>
</evidence>
<reference evidence="1 2" key="1">
    <citation type="journal article" date="2017" name="Int. J. Syst. Evol. Microbiol.">
        <title>Bacillus notoginsengisoli sp. nov., a novel bacterium isolated from the rhizosphere of Panax notoginseng.</title>
        <authorList>
            <person name="Zhang M.Y."/>
            <person name="Cheng J."/>
            <person name="Cai Y."/>
            <person name="Zhang T.Y."/>
            <person name="Wu Y.Y."/>
            <person name="Manikprabhu D."/>
            <person name="Li W.J."/>
            <person name="Zhang Y.X."/>
        </authorList>
    </citation>
    <scope>NUCLEOTIDE SEQUENCE [LARGE SCALE GENOMIC DNA]</scope>
    <source>
        <strain evidence="1 2">JCM 30743</strain>
    </source>
</reference>
<organism evidence="1 2">
    <name type="scientific">Neobacillus notoginsengisoli</name>
    <dbReference type="NCBI Taxonomy" id="1578198"/>
    <lineage>
        <taxon>Bacteria</taxon>
        <taxon>Bacillati</taxon>
        <taxon>Bacillota</taxon>
        <taxon>Bacilli</taxon>
        <taxon>Bacillales</taxon>
        <taxon>Bacillaceae</taxon>
        <taxon>Neobacillus</taxon>
    </lineage>
</organism>
<comment type="caution">
    <text evidence="1">The sequence shown here is derived from an EMBL/GenBank/DDBJ whole genome shotgun (WGS) entry which is preliminary data.</text>
</comment>
<dbReference type="AlphaFoldDB" id="A0A417YTI4"/>
<dbReference type="OrthoDB" id="2942435at2"/>
<evidence type="ECO:0000313" key="1">
    <source>
        <dbReference type="EMBL" id="RHW40340.1"/>
    </source>
</evidence>
<keyword evidence="2" id="KW-1185">Reference proteome</keyword>